<evidence type="ECO:0000313" key="1">
    <source>
        <dbReference type="EMBL" id="MBX50934.1"/>
    </source>
</evidence>
<reference evidence="1" key="1">
    <citation type="submission" date="2018-02" db="EMBL/GenBank/DDBJ databases">
        <title>Rhizophora mucronata_Transcriptome.</title>
        <authorList>
            <person name="Meera S.P."/>
            <person name="Sreeshan A."/>
            <person name="Augustine A."/>
        </authorList>
    </citation>
    <scope>NUCLEOTIDE SEQUENCE</scope>
    <source>
        <tissue evidence="1">Leaf</tissue>
    </source>
</reference>
<protein>
    <submittedName>
        <fullName evidence="1">Uncharacterized protein</fullName>
    </submittedName>
</protein>
<accession>A0A2P2P837</accession>
<dbReference type="EMBL" id="GGEC01070450">
    <property type="protein sequence ID" value="MBX50934.1"/>
    <property type="molecule type" value="Transcribed_RNA"/>
</dbReference>
<proteinExistence type="predicted"/>
<sequence>MLQLNILGLYVHTYAHTKTIIPQFPLNFLKTIKCSYRKAKAEAFET</sequence>
<name>A0A2P2P837_RHIMU</name>
<dbReference type="AlphaFoldDB" id="A0A2P2P837"/>
<organism evidence="1">
    <name type="scientific">Rhizophora mucronata</name>
    <name type="common">Asiatic mangrove</name>
    <dbReference type="NCBI Taxonomy" id="61149"/>
    <lineage>
        <taxon>Eukaryota</taxon>
        <taxon>Viridiplantae</taxon>
        <taxon>Streptophyta</taxon>
        <taxon>Embryophyta</taxon>
        <taxon>Tracheophyta</taxon>
        <taxon>Spermatophyta</taxon>
        <taxon>Magnoliopsida</taxon>
        <taxon>eudicotyledons</taxon>
        <taxon>Gunneridae</taxon>
        <taxon>Pentapetalae</taxon>
        <taxon>rosids</taxon>
        <taxon>fabids</taxon>
        <taxon>Malpighiales</taxon>
        <taxon>Rhizophoraceae</taxon>
        <taxon>Rhizophora</taxon>
    </lineage>
</organism>